<accession>A0A6G8J3I8</accession>
<keyword evidence="1" id="KW-0472">Membrane</keyword>
<dbReference type="KEGG" id="vg:80402463"/>
<name>A0A6G8J3I8_9VIRU</name>
<proteinExistence type="predicted"/>
<dbReference type="RefSeq" id="YP_010772738.1">
    <property type="nucleotide sequence ID" value="NC_074654.1"/>
</dbReference>
<sequence>MDPLTYLTDPTTWQAIIDLLRQIFSWVMSANPLALIFVGAVVAFIGKRVIEAVGLLILIYGVVKLVAPLIGVHLPF</sequence>
<feature type="transmembrane region" description="Helical" evidence="1">
    <location>
        <begin position="23"/>
        <end position="45"/>
    </location>
</feature>
<organism evidence="2 3">
    <name type="scientific">Thermoproteus spherical piliferous virus 1</name>
    <dbReference type="NCBI Taxonomy" id="2713157"/>
    <lineage>
        <taxon>Viruses</taxon>
        <taxon>Viruses incertae sedis</taxon>
        <taxon>Globuloviridae</taxon>
        <taxon>Alphaglobulovirus</taxon>
        <taxon>Alphaglobulovirus sileriense</taxon>
    </lineage>
</organism>
<reference evidence="2 3" key="1">
    <citation type="submission" date="2020-02" db="EMBL/GenBank/DDBJ databases">
        <title>TSPV1: a spherical archaeal virus with filaments.</title>
        <authorList>
            <person name="Hartman R."/>
            <person name="Young M."/>
            <person name="Biewenga L."/>
            <person name="Munson-McGee J."/>
            <person name="Refai M."/>
            <person name="Boyd E."/>
            <person name="Bothner B."/>
            <person name="Lawrence C.M."/>
        </authorList>
    </citation>
    <scope>NUCLEOTIDE SEQUENCE [LARGE SCALE GENOMIC DNA]</scope>
    <source>
        <strain evidence="2 3">CP001</strain>
    </source>
</reference>
<protein>
    <submittedName>
        <fullName evidence="2">Uncharacterized protein</fullName>
    </submittedName>
</protein>
<evidence type="ECO:0000256" key="1">
    <source>
        <dbReference type="SAM" id="Phobius"/>
    </source>
</evidence>
<keyword evidence="3" id="KW-1185">Reference proteome</keyword>
<keyword evidence="1" id="KW-0812">Transmembrane</keyword>
<keyword evidence="1" id="KW-1133">Transmembrane helix</keyword>
<dbReference type="EMBL" id="MT047590">
    <property type="protein sequence ID" value="QIM61617.1"/>
    <property type="molecule type" value="Genomic_DNA"/>
</dbReference>
<dbReference type="GeneID" id="80402463"/>
<dbReference type="Proteomes" id="UP000501040">
    <property type="component" value="Genome"/>
</dbReference>
<evidence type="ECO:0000313" key="2">
    <source>
        <dbReference type="EMBL" id="QIM61617.1"/>
    </source>
</evidence>
<evidence type="ECO:0000313" key="3">
    <source>
        <dbReference type="Proteomes" id="UP000501040"/>
    </source>
</evidence>
<feature type="transmembrane region" description="Helical" evidence="1">
    <location>
        <begin position="52"/>
        <end position="74"/>
    </location>
</feature>